<keyword evidence="2" id="KW-0347">Helicase</keyword>
<dbReference type="GO" id="GO:0003723">
    <property type="term" value="F:RNA binding"/>
    <property type="evidence" value="ECO:0007669"/>
    <property type="project" value="TreeGrafter"/>
</dbReference>
<reference evidence="4 5" key="1">
    <citation type="submission" date="2016-07" db="EMBL/GenBank/DDBJ databases">
        <title>Disparate Historic Effective Population Sizes Predicted by Modern Levels of Genome Diversity for the Scaled Quail (Callipepla squamata) and the Northern Bobwhite (Colinus virginianus): Inferences from First and Second Generation Draft Genome Assemblies for Sympatric New World Quail.</title>
        <authorList>
            <person name="Oldeschulte D.L."/>
            <person name="Halley Y.A."/>
            <person name="Bhattarai E.K."/>
            <person name="Brashear W.A."/>
            <person name="Hill J."/>
            <person name="Metz R.P."/>
            <person name="Johnson C.D."/>
            <person name="Rollins D."/>
            <person name="Peterson M.J."/>
            <person name="Bickhart D.M."/>
            <person name="Decker J.E."/>
            <person name="Seabury C.M."/>
        </authorList>
    </citation>
    <scope>NUCLEOTIDE SEQUENCE [LARGE SCALE GENOMIC DNA]</scope>
    <source>
        <strain evidence="4 5">Texas</strain>
        <tissue evidence="4">Leg muscle</tissue>
    </source>
</reference>
<evidence type="ECO:0000256" key="2">
    <source>
        <dbReference type="ARBA" id="ARBA00022806"/>
    </source>
</evidence>
<evidence type="ECO:0000256" key="3">
    <source>
        <dbReference type="SAM" id="MobiDB-lite"/>
    </source>
</evidence>
<evidence type="ECO:0000313" key="5">
    <source>
        <dbReference type="Proteomes" id="UP000198323"/>
    </source>
</evidence>
<dbReference type="PANTHER" id="PTHR18934:SF221">
    <property type="entry name" value="ATP-DEPENDENT RNA HELICASE DHX34-RELATED"/>
    <property type="match status" value="1"/>
</dbReference>
<protein>
    <recommendedName>
        <fullName evidence="6">Helicase ATP-binding domain-containing protein</fullName>
    </recommendedName>
</protein>
<gene>
    <name evidence="4" type="ORF">ASZ78_014108</name>
</gene>
<feature type="region of interest" description="Disordered" evidence="3">
    <location>
        <begin position="61"/>
        <end position="83"/>
    </location>
</feature>
<dbReference type="GO" id="GO:0016787">
    <property type="term" value="F:hydrolase activity"/>
    <property type="evidence" value="ECO:0007669"/>
    <property type="project" value="UniProtKB-KW"/>
</dbReference>
<name>A0A226MC08_CALSU</name>
<keyword evidence="2" id="KW-0067">ATP-binding</keyword>
<dbReference type="SUPFAM" id="SSF52540">
    <property type="entry name" value="P-loop containing nucleoside triphosphate hydrolases"/>
    <property type="match status" value="1"/>
</dbReference>
<dbReference type="Gene3D" id="3.40.50.300">
    <property type="entry name" value="P-loop containing nucleotide triphosphate hydrolases"/>
    <property type="match status" value="1"/>
</dbReference>
<dbReference type="OrthoDB" id="9111495at2759"/>
<dbReference type="InterPro" id="IPR027417">
    <property type="entry name" value="P-loop_NTPase"/>
</dbReference>
<dbReference type="STRING" id="9009.A0A226MC08"/>
<organism evidence="4 5">
    <name type="scientific">Callipepla squamata</name>
    <name type="common">Scaled quail</name>
    <dbReference type="NCBI Taxonomy" id="9009"/>
    <lineage>
        <taxon>Eukaryota</taxon>
        <taxon>Metazoa</taxon>
        <taxon>Chordata</taxon>
        <taxon>Craniata</taxon>
        <taxon>Vertebrata</taxon>
        <taxon>Euteleostomi</taxon>
        <taxon>Archelosauria</taxon>
        <taxon>Archosauria</taxon>
        <taxon>Dinosauria</taxon>
        <taxon>Saurischia</taxon>
        <taxon>Theropoda</taxon>
        <taxon>Coelurosauria</taxon>
        <taxon>Aves</taxon>
        <taxon>Neognathae</taxon>
        <taxon>Galloanserae</taxon>
        <taxon>Galliformes</taxon>
        <taxon>Odontophoridae</taxon>
        <taxon>Callipepla</taxon>
    </lineage>
</organism>
<evidence type="ECO:0000313" key="4">
    <source>
        <dbReference type="EMBL" id="OXB52812.1"/>
    </source>
</evidence>
<keyword evidence="2" id="KW-0547">Nucleotide-binding</keyword>
<dbReference type="EMBL" id="MCFN01001918">
    <property type="protein sequence ID" value="OXB52812.1"/>
    <property type="molecule type" value="Genomic_DNA"/>
</dbReference>
<comment type="caution">
    <text evidence="4">The sequence shown here is derived from an EMBL/GenBank/DDBJ whole genome shotgun (WGS) entry which is preliminary data.</text>
</comment>
<evidence type="ECO:0008006" key="6">
    <source>
        <dbReference type="Google" id="ProtNLM"/>
    </source>
</evidence>
<dbReference type="PANTHER" id="PTHR18934">
    <property type="entry name" value="ATP-DEPENDENT RNA HELICASE"/>
    <property type="match status" value="1"/>
</dbReference>
<keyword evidence="1" id="KW-0378">Hydrolase</keyword>
<dbReference type="GO" id="GO:0004386">
    <property type="term" value="F:helicase activity"/>
    <property type="evidence" value="ECO:0007669"/>
    <property type="project" value="UniProtKB-KW"/>
</dbReference>
<keyword evidence="5" id="KW-1185">Reference proteome</keyword>
<feature type="region of interest" description="Disordered" evidence="3">
    <location>
        <begin position="1"/>
        <end position="21"/>
    </location>
</feature>
<proteinExistence type="predicted"/>
<sequence>MRSDDDDDGTPSHSPGWDWQCPRTRRRVEELHFGPGGLLSSNPEDIRDFWAFFERLRRFQSRKPPPLPTPSSSRKDPSPSLGLPPRYHALHRINLALPEPRPRRGDPAVPRERRSELFSALLHYLDFAQKRSFSKLAKIRRDRSALPIARYREAILSAVARHRVVVVAGDTGCGKSTQVPQFLLEAGYGGLACTQPRRIACIALAKRVAYESLGQHGDR</sequence>
<dbReference type="Proteomes" id="UP000198323">
    <property type="component" value="Unassembled WGS sequence"/>
</dbReference>
<feature type="non-terminal residue" evidence="4">
    <location>
        <position position="219"/>
    </location>
</feature>
<accession>A0A226MC08</accession>
<dbReference type="AlphaFoldDB" id="A0A226MC08"/>
<evidence type="ECO:0000256" key="1">
    <source>
        <dbReference type="ARBA" id="ARBA00022801"/>
    </source>
</evidence>